<dbReference type="InterPro" id="IPR048421">
    <property type="entry name" value="YqgU_beta-prop"/>
</dbReference>
<evidence type="ECO:0000256" key="1">
    <source>
        <dbReference type="SAM" id="SignalP"/>
    </source>
</evidence>
<evidence type="ECO:0000313" key="3">
    <source>
        <dbReference type="EMBL" id="MBD7983158.1"/>
    </source>
</evidence>
<evidence type="ECO:0000313" key="4">
    <source>
        <dbReference type="Proteomes" id="UP000626786"/>
    </source>
</evidence>
<accession>A0ABR8U627</accession>
<keyword evidence="1" id="KW-0732">Signal</keyword>
<reference evidence="3 4" key="1">
    <citation type="submission" date="2020-08" db="EMBL/GenBank/DDBJ databases">
        <title>A Genomic Blueprint of the Chicken Gut Microbiome.</title>
        <authorList>
            <person name="Gilroy R."/>
            <person name="Ravi A."/>
            <person name="Getino M."/>
            <person name="Pursley I."/>
            <person name="Horton D.L."/>
            <person name="Alikhan N.-F."/>
            <person name="Baker D."/>
            <person name="Gharbi K."/>
            <person name="Hall N."/>
            <person name="Watson M."/>
            <person name="Adriaenssens E.M."/>
            <person name="Foster-Nyarko E."/>
            <person name="Jarju S."/>
            <person name="Secka A."/>
            <person name="Antonio M."/>
            <person name="Oren A."/>
            <person name="Chaudhuri R."/>
            <person name="La Ragione R.M."/>
            <person name="Hildebrand F."/>
            <person name="Pallen M.J."/>
        </authorList>
    </citation>
    <scope>NUCLEOTIDE SEQUENCE [LARGE SCALE GENOMIC DNA]</scope>
    <source>
        <strain evidence="3 4">Sa2YVA2</strain>
    </source>
</reference>
<feature type="chain" id="PRO_5046069228" description="YqgU-like 6-bladed beta-propeller domain-containing protein" evidence="1">
    <location>
        <begin position="22"/>
        <end position="365"/>
    </location>
</feature>
<proteinExistence type="predicted"/>
<dbReference type="SUPFAM" id="SSF82171">
    <property type="entry name" value="DPP6 N-terminal domain-like"/>
    <property type="match status" value="1"/>
</dbReference>
<gene>
    <name evidence="3" type="ORF">H9649_01085</name>
</gene>
<sequence length="365" mass="41347">MKRLLILLGFLLAFTAACTKAEVDNENDGKQSPIPDSTIEDPIRKVHIFNADPTVFHFVSDWLTDTKILYVEKNNSIYQVKFFDIETGESSLVYEDESFITDVIVHPIEDYLLIHTSNQADAAILKVVSLEGTILHEMEIASSELSVNWNAADSQKILITAFHEDWTFDIFVFDGYDEDLSIVDVEDPFPKWAGVNQIASINISEHALDGGKLQFLNLESDEISISEIDDVVYFDTYGERLFIVTVPKDNLFTFSMNSLVGETISEWQMPAVSNYSEWVIPEVVWISEDYMLFKGTEKSGQLDELGSAYNLYAWEGTDYDKLLEGLGPEPLKCSPSGDYCLSGYTSEELIEKASGDRFEWIKFDE</sequence>
<dbReference type="PROSITE" id="PS51257">
    <property type="entry name" value="PROKAR_LIPOPROTEIN"/>
    <property type="match status" value="1"/>
</dbReference>
<dbReference type="Pfam" id="PF21101">
    <property type="entry name" value="YqgU"/>
    <property type="match status" value="1"/>
</dbReference>
<feature type="signal peptide" evidence="1">
    <location>
        <begin position="1"/>
        <end position="21"/>
    </location>
</feature>
<dbReference type="RefSeq" id="WP_191692797.1">
    <property type="nucleotide sequence ID" value="NZ_JACSQN010000001.1"/>
</dbReference>
<dbReference type="EMBL" id="JACSQN010000001">
    <property type="protein sequence ID" value="MBD7983158.1"/>
    <property type="molecule type" value="Genomic_DNA"/>
</dbReference>
<protein>
    <recommendedName>
        <fullName evidence="2">YqgU-like 6-bladed beta-propeller domain-containing protein</fullName>
    </recommendedName>
</protein>
<evidence type="ECO:0000259" key="2">
    <source>
        <dbReference type="Pfam" id="PF21101"/>
    </source>
</evidence>
<dbReference type="Proteomes" id="UP000626786">
    <property type="component" value="Unassembled WGS sequence"/>
</dbReference>
<feature type="domain" description="YqgU-like 6-bladed beta-propeller" evidence="2">
    <location>
        <begin position="85"/>
        <end position="343"/>
    </location>
</feature>
<comment type="caution">
    <text evidence="3">The sequence shown here is derived from an EMBL/GenBank/DDBJ whole genome shotgun (WGS) entry which is preliminary data.</text>
</comment>
<keyword evidence="4" id="KW-1185">Reference proteome</keyword>
<name>A0ABR8U627_9BACL</name>
<organism evidence="3 4">
    <name type="scientific">Sporosarcina quadrami</name>
    <dbReference type="NCBI Taxonomy" id="2762234"/>
    <lineage>
        <taxon>Bacteria</taxon>
        <taxon>Bacillati</taxon>
        <taxon>Bacillota</taxon>
        <taxon>Bacilli</taxon>
        <taxon>Bacillales</taxon>
        <taxon>Caryophanaceae</taxon>
        <taxon>Sporosarcina</taxon>
    </lineage>
</organism>